<dbReference type="AlphaFoldDB" id="A0A2G6E3T6"/>
<dbReference type="Pfam" id="PF01261">
    <property type="entry name" value="AP_endonuc_2"/>
    <property type="match status" value="1"/>
</dbReference>
<dbReference type="PANTHER" id="PTHR12110:SF21">
    <property type="entry name" value="XYLOSE ISOMERASE-LIKE TIM BARREL DOMAIN-CONTAINING PROTEIN"/>
    <property type="match status" value="1"/>
</dbReference>
<proteinExistence type="predicted"/>
<gene>
    <name evidence="2" type="ORF">CSB45_10810</name>
</gene>
<dbReference type="Proteomes" id="UP000229740">
    <property type="component" value="Unassembled WGS sequence"/>
</dbReference>
<dbReference type="InterPro" id="IPR013022">
    <property type="entry name" value="Xyl_isomerase-like_TIM-brl"/>
</dbReference>
<comment type="caution">
    <text evidence="2">The sequence shown here is derived from an EMBL/GenBank/DDBJ whole genome shotgun (WGS) entry which is preliminary data.</text>
</comment>
<keyword evidence="2" id="KW-0413">Isomerase</keyword>
<dbReference type="EMBL" id="PDPS01000033">
    <property type="protein sequence ID" value="PID56582.1"/>
    <property type="molecule type" value="Genomic_DNA"/>
</dbReference>
<evidence type="ECO:0000259" key="1">
    <source>
        <dbReference type="Pfam" id="PF01261"/>
    </source>
</evidence>
<feature type="domain" description="Xylose isomerase-like TIM barrel" evidence="1">
    <location>
        <begin position="35"/>
        <end position="257"/>
    </location>
</feature>
<sequence>MRLGGPLWQAYDDPESWITAVKNLHYTAAYCPVPPEADSKMIQAFRSAADKADIVIAEVGAWSNPLSPSEMIRRDALDICKKSLALADEIDARCCVNIAGSRGMKWDGPHKDDLTQKSFEMIVETVQDIIDSVKPTRSFYTLETMPWMFPDSPDSYLQLLDAIDRKAFAVHLDPVNLINSPSKYFRNGELITECIKKLGPHIRSCHVKDITLGQEPTVHLTETRPGLGGFDYTTLLYRLNALNADVPLMLEHLSTEEDSWLAAEHIRSAARLEGISL</sequence>
<dbReference type="PANTHER" id="PTHR12110">
    <property type="entry name" value="HYDROXYPYRUVATE ISOMERASE"/>
    <property type="match status" value="1"/>
</dbReference>
<dbReference type="GO" id="GO:0016853">
    <property type="term" value="F:isomerase activity"/>
    <property type="evidence" value="ECO:0007669"/>
    <property type="project" value="UniProtKB-KW"/>
</dbReference>
<protein>
    <submittedName>
        <fullName evidence="2">Xylose isomerase</fullName>
    </submittedName>
</protein>
<dbReference type="SUPFAM" id="SSF51658">
    <property type="entry name" value="Xylose isomerase-like"/>
    <property type="match status" value="1"/>
</dbReference>
<name>A0A2G6E3T6_9BACT</name>
<dbReference type="Gene3D" id="3.20.20.150">
    <property type="entry name" value="Divalent-metal-dependent TIM barrel enzymes"/>
    <property type="match status" value="1"/>
</dbReference>
<reference evidence="2 3" key="1">
    <citation type="submission" date="2017-10" db="EMBL/GenBank/DDBJ databases">
        <title>Novel microbial diversity and functional potential in the marine mammal oral microbiome.</title>
        <authorList>
            <person name="Dudek N.K."/>
            <person name="Sun C.L."/>
            <person name="Burstein D."/>
            <person name="Kantor R.S."/>
            <person name="Aliaga Goltsman D.S."/>
            <person name="Bik E.M."/>
            <person name="Thomas B.C."/>
            <person name="Banfield J.F."/>
            <person name="Relman D.A."/>
        </authorList>
    </citation>
    <scope>NUCLEOTIDE SEQUENCE [LARGE SCALE GENOMIC DNA]</scope>
    <source>
        <strain evidence="2">DOLZORAL124_49_17</strain>
    </source>
</reference>
<organism evidence="2 3">
    <name type="scientific">candidate division KSB3 bacterium</name>
    <dbReference type="NCBI Taxonomy" id="2044937"/>
    <lineage>
        <taxon>Bacteria</taxon>
        <taxon>candidate division KSB3</taxon>
    </lineage>
</organism>
<dbReference type="InterPro" id="IPR036237">
    <property type="entry name" value="Xyl_isomerase-like_sf"/>
</dbReference>
<evidence type="ECO:0000313" key="2">
    <source>
        <dbReference type="EMBL" id="PID56582.1"/>
    </source>
</evidence>
<evidence type="ECO:0000313" key="3">
    <source>
        <dbReference type="Proteomes" id="UP000229740"/>
    </source>
</evidence>
<dbReference type="InterPro" id="IPR050312">
    <property type="entry name" value="IolE/XylAMocC-like"/>
</dbReference>
<accession>A0A2G6E3T6</accession>